<feature type="transmembrane region" description="Helical" evidence="1">
    <location>
        <begin position="7"/>
        <end position="26"/>
    </location>
</feature>
<reference evidence="2" key="1">
    <citation type="journal article" date="2020" name="Nat. Commun.">
        <title>Large-scale genome sequencing of mycorrhizal fungi provides insights into the early evolution of symbiotic traits.</title>
        <authorList>
            <person name="Miyauchi S."/>
            <person name="Kiss E."/>
            <person name="Kuo A."/>
            <person name="Drula E."/>
            <person name="Kohler A."/>
            <person name="Sanchez-Garcia M."/>
            <person name="Morin E."/>
            <person name="Andreopoulos B."/>
            <person name="Barry K.W."/>
            <person name="Bonito G."/>
            <person name="Buee M."/>
            <person name="Carver A."/>
            <person name="Chen C."/>
            <person name="Cichocki N."/>
            <person name="Clum A."/>
            <person name="Culley D."/>
            <person name="Crous P.W."/>
            <person name="Fauchery L."/>
            <person name="Girlanda M."/>
            <person name="Hayes R.D."/>
            <person name="Keri Z."/>
            <person name="LaButti K."/>
            <person name="Lipzen A."/>
            <person name="Lombard V."/>
            <person name="Magnuson J."/>
            <person name="Maillard F."/>
            <person name="Murat C."/>
            <person name="Nolan M."/>
            <person name="Ohm R.A."/>
            <person name="Pangilinan J."/>
            <person name="Pereira M.F."/>
            <person name="Perotto S."/>
            <person name="Peter M."/>
            <person name="Pfister S."/>
            <person name="Riley R."/>
            <person name="Sitrit Y."/>
            <person name="Stielow J.B."/>
            <person name="Szollosi G."/>
            <person name="Zifcakova L."/>
            <person name="Stursova M."/>
            <person name="Spatafora J.W."/>
            <person name="Tedersoo L."/>
            <person name="Vaario L.M."/>
            <person name="Yamada A."/>
            <person name="Yan M."/>
            <person name="Wang P."/>
            <person name="Xu J."/>
            <person name="Bruns T."/>
            <person name="Baldrian P."/>
            <person name="Vilgalys R."/>
            <person name="Dunand C."/>
            <person name="Henrissat B."/>
            <person name="Grigoriev I.V."/>
            <person name="Hibbett D."/>
            <person name="Nagy L.G."/>
            <person name="Martin F.M."/>
        </authorList>
    </citation>
    <scope>NUCLEOTIDE SEQUENCE</scope>
    <source>
        <strain evidence="2">UP504</strain>
    </source>
</reference>
<feature type="transmembrane region" description="Helical" evidence="1">
    <location>
        <begin position="46"/>
        <end position="68"/>
    </location>
</feature>
<keyword evidence="1" id="KW-0472">Membrane</keyword>
<feature type="transmembrane region" description="Helical" evidence="1">
    <location>
        <begin position="106"/>
        <end position="128"/>
    </location>
</feature>
<gene>
    <name evidence="2" type="ORF">BS47DRAFT_1366724</name>
</gene>
<dbReference type="EMBL" id="MU129084">
    <property type="protein sequence ID" value="KAF9507311.1"/>
    <property type="molecule type" value="Genomic_DNA"/>
</dbReference>
<name>A0A9P6AKA2_9AGAM</name>
<evidence type="ECO:0000256" key="1">
    <source>
        <dbReference type="SAM" id="Phobius"/>
    </source>
</evidence>
<keyword evidence="3" id="KW-1185">Reference proteome</keyword>
<protein>
    <submittedName>
        <fullName evidence="2">Uncharacterized protein</fullName>
    </submittedName>
</protein>
<sequence length="142" mass="16081">MATHPLQWVCGPILLLFWSVVLFVWAQGYMGSHIEVTEVLGLDPRVWSWVAVHVGIFIGSLIHGLVGIKKQEAVPKEQLMLLFWCCGTVCNEGLTIYYHTPTAVGVWYHVLSIIMFWFMFIFMGSSWVSYGSLVRGGDDNLE</sequence>
<evidence type="ECO:0000313" key="2">
    <source>
        <dbReference type="EMBL" id="KAF9507311.1"/>
    </source>
</evidence>
<accession>A0A9P6AKA2</accession>
<dbReference type="AlphaFoldDB" id="A0A9P6AKA2"/>
<proteinExistence type="predicted"/>
<comment type="caution">
    <text evidence="2">The sequence shown here is derived from an EMBL/GenBank/DDBJ whole genome shotgun (WGS) entry which is preliminary data.</text>
</comment>
<dbReference type="Proteomes" id="UP000886523">
    <property type="component" value="Unassembled WGS sequence"/>
</dbReference>
<organism evidence="2 3">
    <name type="scientific">Hydnum rufescens UP504</name>
    <dbReference type="NCBI Taxonomy" id="1448309"/>
    <lineage>
        <taxon>Eukaryota</taxon>
        <taxon>Fungi</taxon>
        <taxon>Dikarya</taxon>
        <taxon>Basidiomycota</taxon>
        <taxon>Agaricomycotina</taxon>
        <taxon>Agaricomycetes</taxon>
        <taxon>Cantharellales</taxon>
        <taxon>Hydnaceae</taxon>
        <taxon>Hydnum</taxon>
    </lineage>
</organism>
<keyword evidence="1" id="KW-1133">Transmembrane helix</keyword>
<evidence type="ECO:0000313" key="3">
    <source>
        <dbReference type="Proteomes" id="UP000886523"/>
    </source>
</evidence>
<keyword evidence="1" id="KW-0812">Transmembrane</keyword>